<dbReference type="InterPro" id="IPR055720">
    <property type="entry name" value="DUF7296"/>
</dbReference>
<dbReference type="RefSeq" id="WP_093171018.1">
    <property type="nucleotide sequence ID" value="NZ_FNCN01000012.1"/>
</dbReference>
<evidence type="ECO:0000313" key="4">
    <source>
        <dbReference type="Proteomes" id="UP000198923"/>
    </source>
</evidence>
<evidence type="ECO:0000259" key="2">
    <source>
        <dbReference type="Pfam" id="PF23969"/>
    </source>
</evidence>
<accession>A0A1G8AAX6</accession>
<feature type="region of interest" description="Disordered" evidence="1">
    <location>
        <begin position="70"/>
        <end position="89"/>
    </location>
</feature>
<keyword evidence="4" id="KW-1185">Reference proteome</keyword>
<dbReference type="EMBL" id="FNCN01000012">
    <property type="protein sequence ID" value="SDH18041.1"/>
    <property type="molecule type" value="Genomic_DNA"/>
</dbReference>
<organism evidence="3 4">
    <name type="scientific">Sinosporangium album</name>
    <dbReference type="NCBI Taxonomy" id="504805"/>
    <lineage>
        <taxon>Bacteria</taxon>
        <taxon>Bacillati</taxon>
        <taxon>Actinomycetota</taxon>
        <taxon>Actinomycetes</taxon>
        <taxon>Streptosporangiales</taxon>
        <taxon>Streptosporangiaceae</taxon>
        <taxon>Sinosporangium</taxon>
    </lineage>
</organism>
<evidence type="ECO:0000313" key="3">
    <source>
        <dbReference type="EMBL" id="SDH18041.1"/>
    </source>
</evidence>
<protein>
    <recommendedName>
        <fullName evidence="2">DUF7296 domain-containing protein</fullName>
    </recommendedName>
</protein>
<dbReference type="AlphaFoldDB" id="A0A1G8AAX6"/>
<sequence>MAFFTFHQNPSWAKLDIDPSSGIGPYIIIEAENANEANALAVDSGLYFDGSGDCPCCGNRWTPLWGDEKGSHAPEIDGEGVTEVPETTNSDGYVHYMDGRITAFVVGESMQAIAT</sequence>
<dbReference type="Pfam" id="PF23969">
    <property type="entry name" value="DUF7296"/>
    <property type="match status" value="1"/>
</dbReference>
<gene>
    <name evidence="3" type="ORF">SAMN05421505_11283</name>
</gene>
<dbReference type="OrthoDB" id="2231512at2"/>
<feature type="domain" description="DUF7296" evidence="2">
    <location>
        <begin position="1"/>
        <end position="111"/>
    </location>
</feature>
<evidence type="ECO:0000256" key="1">
    <source>
        <dbReference type="SAM" id="MobiDB-lite"/>
    </source>
</evidence>
<dbReference type="STRING" id="504805.SAMN05421505_11283"/>
<reference evidence="3 4" key="1">
    <citation type="submission" date="2016-10" db="EMBL/GenBank/DDBJ databases">
        <authorList>
            <person name="de Groot N.N."/>
        </authorList>
    </citation>
    <scope>NUCLEOTIDE SEQUENCE [LARGE SCALE GENOMIC DNA]</scope>
    <source>
        <strain evidence="3 4">CPCC 201354</strain>
    </source>
</reference>
<dbReference type="Proteomes" id="UP000198923">
    <property type="component" value="Unassembled WGS sequence"/>
</dbReference>
<name>A0A1G8AAX6_9ACTN</name>
<proteinExistence type="predicted"/>